<dbReference type="InterPro" id="IPR036388">
    <property type="entry name" value="WH-like_DNA-bd_sf"/>
</dbReference>
<dbReference type="InterPro" id="IPR011711">
    <property type="entry name" value="GntR_C"/>
</dbReference>
<evidence type="ECO:0000256" key="1">
    <source>
        <dbReference type="ARBA" id="ARBA00023015"/>
    </source>
</evidence>
<keyword evidence="6" id="KW-1185">Reference proteome</keyword>
<evidence type="ECO:0000256" key="3">
    <source>
        <dbReference type="ARBA" id="ARBA00023163"/>
    </source>
</evidence>
<dbReference type="RefSeq" id="WP_182616521.1">
    <property type="nucleotide sequence ID" value="NZ_BAAATF010000003.1"/>
</dbReference>
<dbReference type="CDD" id="cd07377">
    <property type="entry name" value="WHTH_GntR"/>
    <property type="match status" value="1"/>
</dbReference>
<comment type="caution">
    <text evidence="5">The sequence shown here is derived from an EMBL/GenBank/DDBJ whole genome shotgun (WGS) entry which is preliminary data.</text>
</comment>
<accession>A0A7W3J8Z2</accession>
<dbReference type="InterPro" id="IPR008920">
    <property type="entry name" value="TF_FadR/GntR_C"/>
</dbReference>
<reference evidence="5 6" key="1">
    <citation type="submission" date="2020-07" db="EMBL/GenBank/DDBJ databases">
        <title>Sequencing the genomes of 1000 actinobacteria strains.</title>
        <authorList>
            <person name="Klenk H.-P."/>
        </authorList>
    </citation>
    <scope>NUCLEOTIDE SEQUENCE [LARGE SCALE GENOMIC DNA]</scope>
    <source>
        <strain evidence="5 6">DSM 44121</strain>
    </source>
</reference>
<dbReference type="EMBL" id="JACGWV010000001">
    <property type="protein sequence ID" value="MBA8808491.1"/>
    <property type="molecule type" value="Genomic_DNA"/>
</dbReference>
<proteinExistence type="predicted"/>
<dbReference type="Pfam" id="PF00392">
    <property type="entry name" value="GntR"/>
    <property type="match status" value="1"/>
</dbReference>
<protein>
    <submittedName>
        <fullName evidence="5">DNA-binding GntR family transcriptional regulator</fullName>
    </submittedName>
</protein>
<dbReference type="SMART" id="SM00345">
    <property type="entry name" value="HTH_GNTR"/>
    <property type="match status" value="1"/>
</dbReference>
<evidence type="ECO:0000256" key="2">
    <source>
        <dbReference type="ARBA" id="ARBA00023125"/>
    </source>
</evidence>
<dbReference type="Pfam" id="PF07729">
    <property type="entry name" value="FCD"/>
    <property type="match status" value="1"/>
</dbReference>
<dbReference type="PANTHER" id="PTHR43537:SF5">
    <property type="entry name" value="UXU OPERON TRANSCRIPTIONAL REGULATOR"/>
    <property type="match status" value="1"/>
</dbReference>
<dbReference type="GO" id="GO:0003700">
    <property type="term" value="F:DNA-binding transcription factor activity"/>
    <property type="evidence" value="ECO:0007669"/>
    <property type="project" value="InterPro"/>
</dbReference>
<evidence type="ECO:0000259" key="4">
    <source>
        <dbReference type="PROSITE" id="PS50949"/>
    </source>
</evidence>
<evidence type="ECO:0000313" key="6">
    <source>
        <dbReference type="Proteomes" id="UP000540568"/>
    </source>
</evidence>
<dbReference type="Proteomes" id="UP000540568">
    <property type="component" value="Unassembled WGS sequence"/>
</dbReference>
<dbReference type="SUPFAM" id="SSF46785">
    <property type="entry name" value="Winged helix' DNA-binding domain"/>
    <property type="match status" value="1"/>
</dbReference>
<sequence length="220" mass="23895">MTEPQPGLGEPLSAQMYQTLRRGIILGEYPQGSPLKEARLADELAVSRIPIRAAIPHLENEGFLTTAPRRSARVTTWTGRAVNELFDVRLSIESLAARQAATAVREGASTDALTASLDLAHAAVASSERLAIAEAHTTYHERIVELAGNELLASIMRGVLGRMTWLFYLTAERDPAGQSHEHDELVEVIGSGNDRLAESIAFAHIEKGRAPSLEILLRAD</sequence>
<name>A0A7W3J8Z2_9MICO</name>
<dbReference type="AlphaFoldDB" id="A0A7W3J8Z2"/>
<dbReference type="InterPro" id="IPR036390">
    <property type="entry name" value="WH_DNA-bd_sf"/>
</dbReference>
<dbReference type="GO" id="GO:0003677">
    <property type="term" value="F:DNA binding"/>
    <property type="evidence" value="ECO:0007669"/>
    <property type="project" value="UniProtKB-KW"/>
</dbReference>
<dbReference type="InterPro" id="IPR000524">
    <property type="entry name" value="Tscrpt_reg_HTH_GntR"/>
</dbReference>
<keyword evidence="3" id="KW-0804">Transcription</keyword>
<gene>
    <name evidence="5" type="ORF">FHX71_002433</name>
</gene>
<dbReference type="Gene3D" id="1.10.10.10">
    <property type="entry name" value="Winged helix-like DNA-binding domain superfamily/Winged helix DNA-binding domain"/>
    <property type="match status" value="1"/>
</dbReference>
<keyword evidence="1" id="KW-0805">Transcription regulation</keyword>
<organism evidence="5 6">
    <name type="scientific">Promicromonospora sukumoe</name>
    <dbReference type="NCBI Taxonomy" id="88382"/>
    <lineage>
        <taxon>Bacteria</taxon>
        <taxon>Bacillati</taxon>
        <taxon>Actinomycetota</taxon>
        <taxon>Actinomycetes</taxon>
        <taxon>Micrococcales</taxon>
        <taxon>Promicromonosporaceae</taxon>
        <taxon>Promicromonospora</taxon>
    </lineage>
</organism>
<feature type="domain" description="HTH gntR-type" evidence="4">
    <location>
        <begin position="10"/>
        <end position="77"/>
    </location>
</feature>
<dbReference type="PROSITE" id="PS50949">
    <property type="entry name" value="HTH_GNTR"/>
    <property type="match status" value="1"/>
</dbReference>
<dbReference type="SUPFAM" id="SSF48008">
    <property type="entry name" value="GntR ligand-binding domain-like"/>
    <property type="match status" value="1"/>
</dbReference>
<dbReference type="Gene3D" id="1.20.120.530">
    <property type="entry name" value="GntR ligand-binding domain-like"/>
    <property type="match status" value="1"/>
</dbReference>
<dbReference type="PANTHER" id="PTHR43537">
    <property type="entry name" value="TRANSCRIPTIONAL REGULATOR, GNTR FAMILY"/>
    <property type="match status" value="1"/>
</dbReference>
<evidence type="ECO:0000313" key="5">
    <source>
        <dbReference type="EMBL" id="MBA8808491.1"/>
    </source>
</evidence>
<keyword evidence="2 5" id="KW-0238">DNA-binding</keyword>
<dbReference type="SMART" id="SM00895">
    <property type="entry name" value="FCD"/>
    <property type="match status" value="1"/>
</dbReference>